<comment type="caution">
    <text evidence="3">The sequence shown here is derived from an EMBL/GenBank/DDBJ whole genome shotgun (WGS) entry which is preliminary data.</text>
</comment>
<accession>A0A5N6MI15</accession>
<feature type="domain" description="CCHC-type" evidence="2">
    <location>
        <begin position="130"/>
        <end position="144"/>
    </location>
</feature>
<dbReference type="OrthoDB" id="427960at2759"/>
<dbReference type="AlphaFoldDB" id="A0A5N6MI15"/>
<sequence>MDLGDARGVKSFWKAGGGRAIVSRSVKTSSDHLSIRRTSPVIKTTDNKRKWDNSQNEIPIPQPPRRCKGAYAGKNPKCNNCDYHHKRGPCEKYQCQRCGNLGHTAKDCRGELVTKIPQPQPQQYKAPKGCFGCGKPGHFKRDCPHAENNGDEAPKSCFGCGKPGHLKKDCPYLENNNSNRNNNGQKEQPLVIGAKETRNDPNLATELTDGKLILTKHILRECTLELANHKLKIGLMPVTLGSFDVATTRLCANLFLVGKP</sequence>
<feature type="domain" description="CCHC-type" evidence="2">
    <location>
        <begin position="95"/>
        <end position="109"/>
    </location>
</feature>
<dbReference type="PROSITE" id="PS50158">
    <property type="entry name" value="ZF_CCHC"/>
    <property type="match status" value="3"/>
</dbReference>
<dbReference type="Pfam" id="PF00098">
    <property type="entry name" value="zf-CCHC"/>
    <property type="match status" value="3"/>
</dbReference>
<evidence type="ECO:0000259" key="2">
    <source>
        <dbReference type="PROSITE" id="PS50158"/>
    </source>
</evidence>
<evidence type="ECO:0000256" key="1">
    <source>
        <dbReference type="PROSITE-ProRule" id="PRU00047"/>
    </source>
</evidence>
<evidence type="ECO:0000313" key="4">
    <source>
        <dbReference type="Proteomes" id="UP000326396"/>
    </source>
</evidence>
<protein>
    <recommendedName>
        <fullName evidence="2">CCHC-type domain-containing protein</fullName>
    </recommendedName>
</protein>
<gene>
    <name evidence="3" type="ORF">E3N88_29174</name>
</gene>
<proteinExistence type="predicted"/>
<keyword evidence="1" id="KW-0863">Zinc-finger</keyword>
<feature type="domain" description="CCHC-type" evidence="2">
    <location>
        <begin position="157"/>
        <end position="171"/>
    </location>
</feature>
<dbReference type="EMBL" id="SZYD01000015">
    <property type="protein sequence ID" value="KAD3639951.1"/>
    <property type="molecule type" value="Genomic_DNA"/>
</dbReference>
<evidence type="ECO:0000313" key="3">
    <source>
        <dbReference type="EMBL" id="KAD3639951.1"/>
    </source>
</evidence>
<dbReference type="Gene3D" id="4.10.60.10">
    <property type="entry name" value="Zinc finger, CCHC-type"/>
    <property type="match status" value="3"/>
</dbReference>
<dbReference type="InterPro" id="IPR036875">
    <property type="entry name" value="Znf_CCHC_sf"/>
</dbReference>
<keyword evidence="4" id="KW-1185">Reference proteome</keyword>
<dbReference type="InterPro" id="IPR001878">
    <property type="entry name" value="Znf_CCHC"/>
</dbReference>
<keyword evidence="1" id="KW-0479">Metal-binding</keyword>
<reference evidence="3 4" key="1">
    <citation type="submission" date="2019-05" db="EMBL/GenBank/DDBJ databases">
        <title>Mikania micrantha, genome provides insights into the molecular mechanism of rapid growth.</title>
        <authorList>
            <person name="Liu B."/>
        </authorList>
    </citation>
    <scope>NUCLEOTIDE SEQUENCE [LARGE SCALE GENOMIC DNA]</scope>
    <source>
        <strain evidence="3">NLD-2019</strain>
        <tissue evidence="3">Leaf</tissue>
    </source>
</reference>
<name>A0A5N6MI15_9ASTR</name>
<dbReference type="GO" id="GO:0003676">
    <property type="term" value="F:nucleic acid binding"/>
    <property type="evidence" value="ECO:0007669"/>
    <property type="project" value="InterPro"/>
</dbReference>
<dbReference type="Proteomes" id="UP000326396">
    <property type="component" value="Linkage Group LG5"/>
</dbReference>
<organism evidence="3 4">
    <name type="scientific">Mikania micrantha</name>
    <name type="common">bitter vine</name>
    <dbReference type="NCBI Taxonomy" id="192012"/>
    <lineage>
        <taxon>Eukaryota</taxon>
        <taxon>Viridiplantae</taxon>
        <taxon>Streptophyta</taxon>
        <taxon>Embryophyta</taxon>
        <taxon>Tracheophyta</taxon>
        <taxon>Spermatophyta</taxon>
        <taxon>Magnoliopsida</taxon>
        <taxon>eudicotyledons</taxon>
        <taxon>Gunneridae</taxon>
        <taxon>Pentapetalae</taxon>
        <taxon>asterids</taxon>
        <taxon>campanulids</taxon>
        <taxon>Asterales</taxon>
        <taxon>Asteraceae</taxon>
        <taxon>Asteroideae</taxon>
        <taxon>Heliantheae alliance</taxon>
        <taxon>Eupatorieae</taxon>
        <taxon>Mikania</taxon>
    </lineage>
</organism>
<dbReference type="SMART" id="SM00343">
    <property type="entry name" value="ZnF_C2HC"/>
    <property type="match status" value="3"/>
</dbReference>
<keyword evidence="1" id="KW-0862">Zinc</keyword>
<dbReference type="SUPFAM" id="SSF57756">
    <property type="entry name" value="Retrovirus zinc finger-like domains"/>
    <property type="match status" value="1"/>
</dbReference>
<dbReference type="GO" id="GO:0008270">
    <property type="term" value="F:zinc ion binding"/>
    <property type="evidence" value="ECO:0007669"/>
    <property type="project" value="UniProtKB-KW"/>
</dbReference>